<sequence>MAPFGLECPFRTVIKLLIYYTHKNYNLRTMEHPAEIYNKAKRIIFSIFNKDGTLEAYKMLDNYRNKLKPTDWFGLKAELDFYSNHKDEFTLDPTFDFGIKCDFTGNFDGVDNCRIDITTNLDYKRLHDYEAIQRKDNRKYKIVVMDKQTGKIADIFDLNFPIDSSGEGRIFDIALFMPSDSDPDGLRYNFYQDIWEIGSIDTAYYSTHKTTCTDWYIPDFQYLTQNLPDEVNYDEEIKKHAVSSSKVLDRSTNSNIVACAQPFYAITDPHTGEGDWVTKVYWKHPVVADYIDDILFVI</sequence>
<name>A0ABY2HLS5_9SPHI</name>
<protein>
    <submittedName>
        <fullName evidence="1">Uncharacterized protein</fullName>
    </submittedName>
</protein>
<gene>
    <name evidence="1" type="ORF">E3V97_18680</name>
</gene>
<evidence type="ECO:0000313" key="1">
    <source>
        <dbReference type="EMBL" id="TFB30197.1"/>
    </source>
</evidence>
<proteinExistence type="predicted"/>
<keyword evidence="2" id="KW-1185">Reference proteome</keyword>
<dbReference type="RefSeq" id="WP_134380682.1">
    <property type="nucleotide sequence ID" value="NZ_RCCK01000012.1"/>
</dbReference>
<dbReference type="Proteomes" id="UP000297429">
    <property type="component" value="Unassembled WGS sequence"/>
</dbReference>
<accession>A0ABY2HLS5</accession>
<evidence type="ECO:0000313" key="2">
    <source>
        <dbReference type="Proteomes" id="UP000297429"/>
    </source>
</evidence>
<organism evidence="1 2">
    <name type="scientific">Pedobacter alluvionis</name>
    <dbReference type="NCBI Taxonomy" id="475253"/>
    <lineage>
        <taxon>Bacteria</taxon>
        <taxon>Pseudomonadati</taxon>
        <taxon>Bacteroidota</taxon>
        <taxon>Sphingobacteriia</taxon>
        <taxon>Sphingobacteriales</taxon>
        <taxon>Sphingobacteriaceae</taxon>
        <taxon>Pedobacter</taxon>
    </lineage>
</organism>
<comment type="caution">
    <text evidence="1">The sequence shown here is derived from an EMBL/GenBank/DDBJ whole genome shotgun (WGS) entry which is preliminary data.</text>
</comment>
<dbReference type="EMBL" id="SOPX01000003">
    <property type="protein sequence ID" value="TFB30197.1"/>
    <property type="molecule type" value="Genomic_DNA"/>
</dbReference>
<reference evidence="1 2" key="1">
    <citation type="submission" date="2019-03" db="EMBL/GenBank/DDBJ databases">
        <authorList>
            <person name="He R.-H."/>
        </authorList>
    </citation>
    <scope>NUCLEOTIDE SEQUENCE [LARGE SCALE GENOMIC DNA]</scope>
    <source>
        <strain evidence="1 2">DSM 19624</strain>
    </source>
</reference>